<dbReference type="PANTHER" id="PTHR46551">
    <property type="entry name" value="SAP DOMAIN-CONTAINING RIBONUCLEOPROTEIN"/>
    <property type="match status" value="1"/>
</dbReference>
<feature type="compositionally biased region" description="Low complexity" evidence="3">
    <location>
        <begin position="86"/>
        <end position="115"/>
    </location>
</feature>
<feature type="compositionally biased region" description="Basic and acidic residues" evidence="3">
    <location>
        <begin position="35"/>
        <end position="44"/>
    </location>
</feature>
<dbReference type="PANTHER" id="PTHR46551:SF1">
    <property type="entry name" value="SAP DOMAIN-CONTAINING RIBONUCLEOPROTEIN"/>
    <property type="match status" value="1"/>
</dbReference>
<evidence type="ECO:0000256" key="2">
    <source>
        <dbReference type="ARBA" id="ARBA00046328"/>
    </source>
</evidence>
<evidence type="ECO:0000313" key="5">
    <source>
        <dbReference type="EMBL" id="KAF5102368.1"/>
    </source>
</evidence>
<feature type="region of interest" description="Disordered" evidence="3">
    <location>
        <begin position="35"/>
        <end position="123"/>
    </location>
</feature>
<comment type="caution">
    <text evidence="5">The sequence shown here is derived from an EMBL/GenBank/DDBJ whole genome shotgun (WGS) entry which is preliminary data.</text>
</comment>
<evidence type="ECO:0000256" key="3">
    <source>
        <dbReference type="SAM" id="MobiDB-lite"/>
    </source>
</evidence>
<gene>
    <name evidence="5" type="ORF">DV451_001863</name>
</gene>
<feature type="compositionally biased region" description="Basic and acidic residues" evidence="3">
    <location>
        <begin position="168"/>
        <end position="177"/>
    </location>
</feature>
<reference evidence="5" key="1">
    <citation type="journal article" date="2020" name="Front. Microbiol.">
        <title>Phenotypic and Genetic Characterization of the Cheese Ripening Yeast Geotrichum candidum.</title>
        <authorList>
            <person name="Perkins V."/>
            <person name="Vignola S."/>
            <person name="Lessard M.H."/>
            <person name="Plante P.L."/>
            <person name="Corbeil J."/>
            <person name="Dugat-Bony E."/>
            <person name="Frenette M."/>
            <person name="Labrie S."/>
        </authorList>
    </citation>
    <scope>NUCLEOTIDE SEQUENCE</scope>
    <source>
        <strain evidence="5">LMA-70</strain>
    </source>
</reference>
<name>A0A9P5KV37_GEOCN</name>
<dbReference type="SUPFAM" id="SSF68906">
    <property type="entry name" value="SAP domain"/>
    <property type="match status" value="1"/>
</dbReference>
<dbReference type="Gene3D" id="1.10.720.30">
    <property type="entry name" value="SAP domain"/>
    <property type="match status" value="1"/>
</dbReference>
<feature type="compositionally biased region" description="Basic and acidic residues" evidence="3">
    <location>
        <begin position="209"/>
        <end position="221"/>
    </location>
</feature>
<dbReference type="GO" id="GO:0016973">
    <property type="term" value="P:poly(A)+ mRNA export from nucleus"/>
    <property type="evidence" value="ECO:0007669"/>
    <property type="project" value="TreeGrafter"/>
</dbReference>
<dbReference type="Proteomes" id="UP000750522">
    <property type="component" value="Unassembled WGS sequence"/>
</dbReference>
<evidence type="ECO:0000313" key="6">
    <source>
        <dbReference type="Proteomes" id="UP000750522"/>
    </source>
</evidence>
<protein>
    <recommendedName>
        <fullName evidence="4">SAP domain-containing protein</fullName>
    </recommendedName>
</protein>
<dbReference type="SMART" id="SM00513">
    <property type="entry name" value="SAP"/>
    <property type="match status" value="1"/>
</dbReference>
<dbReference type="AlphaFoldDB" id="A0A9P5KV37"/>
<dbReference type="Pfam" id="PF02037">
    <property type="entry name" value="SAP"/>
    <property type="match status" value="1"/>
</dbReference>
<dbReference type="InterPro" id="IPR036361">
    <property type="entry name" value="SAP_dom_sf"/>
</dbReference>
<dbReference type="PROSITE" id="PS50800">
    <property type="entry name" value="SAP"/>
    <property type="match status" value="1"/>
</dbReference>
<dbReference type="Pfam" id="PF18592">
    <property type="entry name" value="Tho1_MOS11_C"/>
    <property type="match status" value="1"/>
</dbReference>
<proteinExistence type="inferred from homology"/>
<dbReference type="GO" id="GO:0005634">
    <property type="term" value="C:nucleus"/>
    <property type="evidence" value="ECO:0007669"/>
    <property type="project" value="TreeGrafter"/>
</dbReference>
<evidence type="ECO:0000256" key="1">
    <source>
        <dbReference type="ARBA" id="ARBA00022553"/>
    </source>
</evidence>
<sequence length="221" mass="24142">MSDYSKQTVAQLKQELGKRGLAKDGVKADLIKRLTENDETKTDVVEVIDENNNEPAAIDQPETVTVDEQEKATPASTTAAAIESQPAPTAPAADSTTTPTAETSTVATEAASSETKQSDEEKYNTIVAELKKRISRSQRFNNTTDKEAEAALKRIEKFGIEAAGKIIKTDRQLHDRPGSSGHRNNGARRGNRRFSNSSRPIAAAVTNEDSEKLQKRKERFA</sequence>
<evidence type="ECO:0000259" key="4">
    <source>
        <dbReference type="PROSITE" id="PS50800"/>
    </source>
</evidence>
<organism evidence="5 6">
    <name type="scientific">Geotrichum candidum</name>
    <name type="common">Oospora lactis</name>
    <name type="synonym">Dipodascus geotrichum</name>
    <dbReference type="NCBI Taxonomy" id="1173061"/>
    <lineage>
        <taxon>Eukaryota</taxon>
        <taxon>Fungi</taxon>
        <taxon>Dikarya</taxon>
        <taxon>Ascomycota</taxon>
        <taxon>Saccharomycotina</taxon>
        <taxon>Dipodascomycetes</taxon>
        <taxon>Dipodascales</taxon>
        <taxon>Dipodascaceae</taxon>
        <taxon>Geotrichum</taxon>
    </lineage>
</organism>
<dbReference type="InterPro" id="IPR040746">
    <property type="entry name" value="THO1_MOS11_C"/>
</dbReference>
<feature type="domain" description="SAP" evidence="4">
    <location>
        <begin position="4"/>
        <end position="38"/>
    </location>
</feature>
<reference evidence="5" key="2">
    <citation type="submission" date="2020-01" db="EMBL/GenBank/DDBJ databases">
        <authorList>
            <person name="Perkins V."/>
            <person name="Lessard M.-H."/>
            <person name="Dugat-Bony E."/>
            <person name="Frenette M."/>
            <person name="Labrie S."/>
        </authorList>
    </citation>
    <scope>NUCLEOTIDE SEQUENCE</scope>
    <source>
        <strain evidence="5">LMA-70</strain>
    </source>
</reference>
<keyword evidence="1" id="KW-0597">Phosphoprotein</keyword>
<comment type="similarity">
    <text evidence="2">Belongs to the SAP domain-containing ribonucleoprotein family.</text>
</comment>
<dbReference type="InterPro" id="IPR052240">
    <property type="entry name" value="SAP_domain_ribonucleoprotein"/>
</dbReference>
<dbReference type="InterPro" id="IPR003034">
    <property type="entry name" value="SAP_dom"/>
</dbReference>
<dbReference type="EMBL" id="QQZK01000030">
    <property type="protein sequence ID" value="KAF5102368.1"/>
    <property type="molecule type" value="Genomic_DNA"/>
</dbReference>
<feature type="region of interest" description="Disordered" evidence="3">
    <location>
        <begin position="168"/>
        <end position="221"/>
    </location>
</feature>
<accession>A0A9P5KV37</accession>